<evidence type="ECO:0000256" key="1">
    <source>
        <dbReference type="SAM" id="MobiDB-lite"/>
    </source>
</evidence>
<dbReference type="EMBL" id="JARJCN010000044">
    <property type="protein sequence ID" value="KAJ7082746.1"/>
    <property type="molecule type" value="Genomic_DNA"/>
</dbReference>
<protein>
    <submittedName>
        <fullName evidence="2">Uncharacterized protein</fullName>
    </submittedName>
</protein>
<feature type="region of interest" description="Disordered" evidence="1">
    <location>
        <begin position="1"/>
        <end position="168"/>
    </location>
</feature>
<feature type="compositionally biased region" description="Basic residues" evidence="1">
    <location>
        <begin position="134"/>
        <end position="144"/>
    </location>
</feature>
<feature type="non-terminal residue" evidence="2">
    <location>
        <position position="168"/>
    </location>
</feature>
<dbReference type="Proteomes" id="UP001222325">
    <property type="component" value="Unassembled WGS sequence"/>
</dbReference>
<dbReference type="AlphaFoldDB" id="A0AAD6U0H8"/>
<feature type="compositionally biased region" description="Pro residues" evidence="1">
    <location>
        <begin position="1"/>
        <end position="11"/>
    </location>
</feature>
<comment type="caution">
    <text evidence="2">The sequence shown here is derived from an EMBL/GenBank/DDBJ whole genome shotgun (WGS) entry which is preliminary data.</text>
</comment>
<proteinExistence type="predicted"/>
<reference evidence="2" key="1">
    <citation type="submission" date="2023-03" db="EMBL/GenBank/DDBJ databases">
        <title>Massive genome expansion in bonnet fungi (Mycena s.s.) driven by repeated elements and novel gene families across ecological guilds.</title>
        <authorList>
            <consortium name="Lawrence Berkeley National Laboratory"/>
            <person name="Harder C.B."/>
            <person name="Miyauchi S."/>
            <person name="Viragh M."/>
            <person name="Kuo A."/>
            <person name="Thoen E."/>
            <person name="Andreopoulos B."/>
            <person name="Lu D."/>
            <person name="Skrede I."/>
            <person name="Drula E."/>
            <person name="Henrissat B."/>
            <person name="Morin E."/>
            <person name="Kohler A."/>
            <person name="Barry K."/>
            <person name="LaButti K."/>
            <person name="Morin E."/>
            <person name="Salamov A."/>
            <person name="Lipzen A."/>
            <person name="Mereny Z."/>
            <person name="Hegedus B."/>
            <person name="Baldrian P."/>
            <person name="Stursova M."/>
            <person name="Weitz H."/>
            <person name="Taylor A."/>
            <person name="Grigoriev I.V."/>
            <person name="Nagy L.G."/>
            <person name="Martin F."/>
            <person name="Kauserud H."/>
        </authorList>
    </citation>
    <scope>NUCLEOTIDE SEQUENCE</scope>
    <source>
        <strain evidence="2">CBHHK173m</strain>
    </source>
</reference>
<name>A0AAD6U0H8_9AGAR</name>
<accession>A0AAD6U0H8</accession>
<organism evidence="2 3">
    <name type="scientific">Mycena belliarum</name>
    <dbReference type="NCBI Taxonomy" id="1033014"/>
    <lineage>
        <taxon>Eukaryota</taxon>
        <taxon>Fungi</taxon>
        <taxon>Dikarya</taxon>
        <taxon>Basidiomycota</taxon>
        <taxon>Agaricomycotina</taxon>
        <taxon>Agaricomycetes</taxon>
        <taxon>Agaricomycetidae</taxon>
        <taxon>Agaricales</taxon>
        <taxon>Marasmiineae</taxon>
        <taxon>Mycenaceae</taxon>
        <taxon>Mycena</taxon>
    </lineage>
</organism>
<evidence type="ECO:0000313" key="2">
    <source>
        <dbReference type="EMBL" id="KAJ7082746.1"/>
    </source>
</evidence>
<keyword evidence="3" id="KW-1185">Reference proteome</keyword>
<sequence>TPSSRPVPPTQTPEQGPNTRLGVAAPAPRARRLRVAPPRRTTGTRAAPSPRRHPPFARRCTATSRPASSVDCASAAAPRTPQVRIDAIPGGRARAAVPPAPPSTRSNPPQRAAAAVPPSSHAAPAPHPLPTKSHPFRRPIKRPLAHAAQTPATRRRCPSRPPTSSRRG</sequence>
<feature type="non-terminal residue" evidence="2">
    <location>
        <position position="1"/>
    </location>
</feature>
<feature type="compositionally biased region" description="Low complexity" evidence="1">
    <location>
        <begin position="87"/>
        <end position="124"/>
    </location>
</feature>
<evidence type="ECO:0000313" key="3">
    <source>
        <dbReference type="Proteomes" id="UP001222325"/>
    </source>
</evidence>
<gene>
    <name evidence="2" type="ORF">B0H15DRAFT_852629</name>
</gene>